<feature type="region of interest" description="Disordered" evidence="3">
    <location>
        <begin position="396"/>
        <end position="441"/>
    </location>
</feature>
<evidence type="ECO:0000256" key="3">
    <source>
        <dbReference type="SAM" id="MobiDB-lite"/>
    </source>
</evidence>
<accession>A0A2S5B1D0</accession>
<feature type="compositionally biased region" description="Low complexity" evidence="3">
    <location>
        <begin position="642"/>
        <end position="656"/>
    </location>
</feature>
<feature type="compositionally biased region" description="Polar residues" evidence="3">
    <location>
        <begin position="978"/>
        <end position="994"/>
    </location>
</feature>
<evidence type="ECO:0000256" key="1">
    <source>
        <dbReference type="ARBA" id="ARBA00006180"/>
    </source>
</evidence>
<feature type="compositionally biased region" description="Basic and acidic residues" evidence="3">
    <location>
        <begin position="956"/>
        <end position="972"/>
    </location>
</feature>
<feature type="compositionally biased region" description="Polar residues" evidence="3">
    <location>
        <begin position="863"/>
        <end position="875"/>
    </location>
</feature>
<dbReference type="InterPro" id="IPR007587">
    <property type="entry name" value="SAPS"/>
</dbReference>
<feature type="compositionally biased region" description="Basic and acidic residues" evidence="3">
    <location>
        <begin position="657"/>
        <end position="673"/>
    </location>
</feature>
<dbReference type="AlphaFoldDB" id="A0A2S5B1D0"/>
<feature type="compositionally biased region" description="Pro residues" evidence="3">
    <location>
        <begin position="618"/>
        <end position="633"/>
    </location>
</feature>
<feature type="compositionally biased region" description="Low complexity" evidence="3">
    <location>
        <begin position="1091"/>
        <end position="1101"/>
    </location>
</feature>
<dbReference type="GO" id="GO:0019903">
    <property type="term" value="F:protein phosphatase binding"/>
    <property type="evidence" value="ECO:0007669"/>
    <property type="project" value="InterPro"/>
</dbReference>
<feature type="region of interest" description="Disordered" evidence="3">
    <location>
        <begin position="137"/>
        <end position="173"/>
    </location>
</feature>
<dbReference type="GO" id="GO:0019888">
    <property type="term" value="F:protein phosphatase regulator activity"/>
    <property type="evidence" value="ECO:0007669"/>
    <property type="project" value="TreeGrafter"/>
</dbReference>
<dbReference type="GO" id="GO:0005634">
    <property type="term" value="C:nucleus"/>
    <property type="evidence" value="ECO:0007669"/>
    <property type="project" value="TreeGrafter"/>
</dbReference>
<dbReference type="EMBL" id="PJQD01000113">
    <property type="protein sequence ID" value="POY70588.1"/>
    <property type="molecule type" value="Genomic_DNA"/>
</dbReference>
<feature type="region of interest" description="Disordered" evidence="3">
    <location>
        <begin position="1171"/>
        <end position="1193"/>
    </location>
</feature>
<feature type="compositionally biased region" description="Low complexity" evidence="3">
    <location>
        <begin position="996"/>
        <end position="1029"/>
    </location>
</feature>
<protein>
    <recommendedName>
        <fullName evidence="6">SAPS domain-containing protein</fullName>
    </recommendedName>
</protein>
<evidence type="ECO:0000313" key="5">
    <source>
        <dbReference type="Proteomes" id="UP000237144"/>
    </source>
</evidence>
<feature type="compositionally biased region" description="Low complexity" evidence="3">
    <location>
        <begin position="1172"/>
        <end position="1193"/>
    </location>
</feature>
<comment type="caution">
    <text evidence="4">The sequence shown here is derived from an EMBL/GenBank/DDBJ whole genome shotgun (WGS) entry which is preliminary data.</text>
</comment>
<feature type="region of interest" description="Disordered" evidence="3">
    <location>
        <begin position="855"/>
        <end position="907"/>
    </location>
</feature>
<feature type="region of interest" description="Disordered" evidence="3">
    <location>
        <begin position="921"/>
        <end position="1143"/>
    </location>
</feature>
<comment type="similarity">
    <text evidence="1">Belongs to the SAPS family.</text>
</comment>
<name>A0A2S5B1D0_9BASI</name>
<keyword evidence="2" id="KW-0131">Cell cycle</keyword>
<dbReference type="Proteomes" id="UP000237144">
    <property type="component" value="Unassembled WGS sequence"/>
</dbReference>
<sequence length="1193" mass="126801">MSFWKLAAKTLSVAPTDGINGILAPLKRLDKADADEGDTLSQDEVAAHHKALDALLCEPDLLSEIKGGSNQRLTDFLARKEIVLRLGGWVVWGLGRGFSADAGHEQGSKDDKEAQLESGLVPDEMEAGKIPDEVLQAAGGSRTGMGGVPHPDESETPGGPTEDMEEPAASEARKRANFPRLCTEILVSAAPSLSDTLFRHEAACTKPHTCPNPADFLLPFWESVLGSTEVQLATRAQQIGFWARVNGALLDGPVSSEVLEQILQIPHLPARLLALLPTCSPLNDVLLLLLRVSRAPSPLIPTIVVQAIRMLDPFSALGRPGHTAAEDLLRGIIEICIAVPRTQAGPPGPGGGNVLNGAAGQDEAVFDWRDTTLARHIADEKSVRALLDWTLAESDVDPATQARQPAEESGPADGEQDTPKAPASGFDAPAEQDDRSTPAELRTSSLLSSLAVLIDLIRKNNSDFVEQQMLAWARRKQAAEDERQMLEEEGAEPIAGSQTAGGDAEGDEKGPSVVDLGVMLSAVAHRLPDFQRLLKQPRTPIAPRPTAGGVMPPLTLERFRICEFYAELLHCSNMSLLNRPPSFDSLHDATGHLARGWQAAEELAAALAVTQPNDDASQPPPNPASPDLPPIPNTIPDNASVEASADSAITSTSSESAGRRESSVSTSVDERELPPTPSVYSEHSRYLPLPPPAPGPLLKTRFIQHRVIPSMIVSVSIMGQVGAAAYADVFAQELFFGFPWNNFLHSVVFDVLQQIFQGRLDRTLDRQLAESVFIDGRLCERILEGQRQNDEAAAKRPNMRLGFMGHLCLIAEAAAKLFERYPDLAAAVASSVPQPAWDEYVSTTLQQARERDLTPLSNAGGLNLSTNKPPSASSLSDEDDEFPTRTGRATDVVINGLSTSPKDSAGANADQFSRYLADELASDRTVGSSDEDDDDDGWFSGPRRMSAGDGDFNFETPDRATRQFGFDDRFDEAGPSAFRSNGFDSDELTTSSPQDAEWAPSEAGASSASEATDAPNDGAVADAGDFGAFESSFAPNASTTDGDDFGDFEAAATATSSIVLPSMDQFEDFDLGEESRPTASSSGFGGAIPVSAGHGEAAAEADGSDRFGRLSLGDSPAPTSPAILNEAPSADAEDDLGPAMHPGAHLTADGQVEAEVEGKTIRVPADDIIMTNRRNSLGSRSRSNSVESASLSS</sequence>
<evidence type="ECO:0000313" key="4">
    <source>
        <dbReference type="EMBL" id="POY70588.1"/>
    </source>
</evidence>
<evidence type="ECO:0000256" key="2">
    <source>
        <dbReference type="ARBA" id="ARBA00023306"/>
    </source>
</evidence>
<dbReference type="PANTHER" id="PTHR12634:SF8">
    <property type="entry name" value="FIERY MOUNTAIN, ISOFORM D"/>
    <property type="match status" value="1"/>
</dbReference>
<reference evidence="4 5" key="1">
    <citation type="journal article" date="2018" name="Front. Microbiol.">
        <title>Prospects for Fungal Bioremediation of Acidic Radioactive Waste Sites: Characterization and Genome Sequence of Rhodotorula taiwanensis MD1149.</title>
        <authorList>
            <person name="Tkavc R."/>
            <person name="Matrosova V.Y."/>
            <person name="Grichenko O.E."/>
            <person name="Gostincar C."/>
            <person name="Volpe R.P."/>
            <person name="Klimenkova P."/>
            <person name="Gaidamakova E.K."/>
            <person name="Zhou C.E."/>
            <person name="Stewart B.J."/>
            <person name="Lyman M.G."/>
            <person name="Malfatti S.A."/>
            <person name="Rubinfeld B."/>
            <person name="Courtot M."/>
            <person name="Singh J."/>
            <person name="Dalgard C.L."/>
            <person name="Hamilton T."/>
            <person name="Frey K.G."/>
            <person name="Gunde-Cimerman N."/>
            <person name="Dugan L."/>
            <person name="Daly M.J."/>
        </authorList>
    </citation>
    <scope>NUCLEOTIDE SEQUENCE [LARGE SCALE GENOMIC DNA]</scope>
    <source>
        <strain evidence="4 5">MD1149</strain>
    </source>
</reference>
<dbReference type="PANTHER" id="PTHR12634">
    <property type="entry name" value="SIT4 YEAST -ASSOCIATING PROTEIN-RELATED"/>
    <property type="match status" value="1"/>
</dbReference>
<evidence type="ECO:0008006" key="6">
    <source>
        <dbReference type="Google" id="ProtNLM"/>
    </source>
</evidence>
<organism evidence="4 5">
    <name type="scientific">Rhodotorula taiwanensis</name>
    <dbReference type="NCBI Taxonomy" id="741276"/>
    <lineage>
        <taxon>Eukaryota</taxon>
        <taxon>Fungi</taxon>
        <taxon>Dikarya</taxon>
        <taxon>Basidiomycota</taxon>
        <taxon>Pucciniomycotina</taxon>
        <taxon>Microbotryomycetes</taxon>
        <taxon>Sporidiobolales</taxon>
        <taxon>Sporidiobolaceae</taxon>
        <taxon>Rhodotorula</taxon>
    </lineage>
</organism>
<proteinExistence type="inferred from homology"/>
<dbReference type="Pfam" id="PF04499">
    <property type="entry name" value="SAPS"/>
    <property type="match status" value="2"/>
</dbReference>
<keyword evidence="5" id="KW-1185">Reference proteome</keyword>
<dbReference type="STRING" id="741276.A0A2S5B1D0"/>
<feature type="region of interest" description="Disordered" evidence="3">
    <location>
        <begin position="481"/>
        <end position="510"/>
    </location>
</feature>
<gene>
    <name evidence="4" type="ORF">BMF94_6366</name>
</gene>
<dbReference type="OrthoDB" id="10259133at2759"/>
<dbReference type="GO" id="GO:0005829">
    <property type="term" value="C:cytosol"/>
    <property type="evidence" value="ECO:0007669"/>
    <property type="project" value="TreeGrafter"/>
</dbReference>
<feature type="region of interest" description="Disordered" evidence="3">
    <location>
        <begin position="611"/>
        <end position="686"/>
    </location>
</feature>